<organism evidence="1">
    <name type="scientific">Arundo donax</name>
    <name type="common">Giant reed</name>
    <name type="synonym">Donax arundinaceus</name>
    <dbReference type="NCBI Taxonomy" id="35708"/>
    <lineage>
        <taxon>Eukaryota</taxon>
        <taxon>Viridiplantae</taxon>
        <taxon>Streptophyta</taxon>
        <taxon>Embryophyta</taxon>
        <taxon>Tracheophyta</taxon>
        <taxon>Spermatophyta</taxon>
        <taxon>Magnoliopsida</taxon>
        <taxon>Liliopsida</taxon>
        <taxon>Poales</taxon>
        <taxon>Poaceae</taxon>
        <taxon>PACMAD clade</taxon>
        <taxon>Arundinoideae</taxon>
        <taxon>Arundineae</taxon>
        <taxon>Arundo</taxon>
    </lineage>
</organism>
<protein>
    <submittedName>
        <fullName evidence="1">Uncharacterized protein</fullName>
    </submittedName>
</protein>
<proteinExistence type="predicted"/>
<name>A0A0A9C1A3_ARUDO</name>
<dbReference type="AlphaFoldDB" id="A0A0A9C1A3"/>
<evidence type="ECO:0000313" key="1">
    <source>
        <dbReference type="EMBL" id="JAD65317.1"/>
    </source>
</evidence>
<reference evidence="1" key="1">
    <citation type="submission" date="2014-09" db="EMBL/GenBank/DDBJ databases">
        <authorList>
            <person name="Magalhaes I.L.F."/>
            <person name="Oliveira U."/>
            <person name="Santos F.R."/>
            <person name="Vidigal T.H.D.A."/>
            <person name="Brescovit A.D."/>
            <person name="Santos A.J."/>
        </authorList>
    </citation>
    <scope>NUCLEOTIDE SEQUENCE</scope>
    <source>
        <tissue evidence="1">Shoot tissue taken approximately 20 cm above the soil surface</tissue>
    </source>
</reference>
<reference evidence="1" key="2">
    <citation type="journal article" date="2015" name="Data Brief">
        <title>Shoot transcriptome of the giant reed, Arundo donax.</title>
        <authorList>
            <person name="Barrero R.A."/>
            <person name="Guerrero F.D."/>
            <person name="Moolhuijzen P."/>
            <person name="Goolsby J.A."/>
            <person name="Tidwell J."/>
            <person name="Bellgard S.E."/>
            <person name="Bellgard M.I."/>
        </authorList>
    </citation>
    <scope>NUCLEOTIDE SEQUENCE</scope>
    <source>
        <tissue evidence="1">Shoot tissue taken approximately 20 cm above the soil surface</tissue>
    </source>
</reference>
<sequence>MLELILGPVWMLCNIFHL</sequence>
<dbReference type="EMBL" id="GBRH01232578">
    <property type="protein sequence ID" value="JAD65317.1"/>
    <property type="molecule type" value="Transcribed_RNA"/>
</dbReference>
<accession>A0A0A9C1A3</accession>